<evidence type="ECO:0000256" key="8">
    <source>
        <dbReference type="ARBA" id="ARBA00022842"/>
    </source>
</evidence>
<evidence type="ECO:0000256" key="5">
    <source>
        <dbReference type="ARBA" id="ARBA00022723"/>
    </source>
</evidence>
<comment type="cofactor">
    <cofactor evidence="2">
        <name>Mg(2+)</name>
        <dbReference type="ChEBI" id="CHEBI:18420"/>
    </cofactor>
</comment>
<evidence type="ECO:0000256" key="9">
    <source>
        <dbReference type="ARBA" id="ARBA00023204"/>
    </source>
</evidence>
<evidence type="ECO:0000256" key="2">
    <source>
        <dbReference type="ARBA" id="ARBA00001946"/>
    </source>
</evidence>
<accession>A0ABY7F1Y9</accession>
<evidence type="ECO:0000313" key="14">
    <source>
        <dbReference type="Proteomes" id="UP001164746"/>
    </source>
</evidence>
<protein>
    <submittedName>
        <fullName evidence="13">TYDP2-like protein</fullName>
    </submittedName>
</protein>
<dbReference type="InterPro" id="IPR051547">
    <property type="entry name" value="TDP2-like"/>
</dbReference>
<evidence type="ECO:0000313" key="13">
    <source>
        <dbReference type="EMBL" id="WAR16190.1"/>
    </source>
</evidence>
<dbReference type="InterPro" id="IPR009060">
    <property type="entry name" value="UBA-like_sf"/>
</dbReference>
<name>A0ABY7F1Y9_MYAAR</name>
<dbReference type="Pfam" id="PF03372">
    <property type="entry name" value="Exo_endo_phos"/>
    <property type="match status" value="1"/>
</dbReference>
<feature type="region of interest" description="Disordered" evidence="11">
    <location>
        <begin position="57"/>
        <end position="79"/>
    </location>
</feature>
<keyword evidence="6" id="KW-0227">DNA damage</keyword>
<dbReference type="PANTHER" id="PTHR15822">
    <property type="entry name" value="TRAF AND TNF RECEPTOR-ASSOCIATED PROTEIN"/>
    <property type="match status" value="1"/>
</dbReference>
<dbReference type="Proteomes" id="UP001164746">
    <property type="component" value="Chromosome 10"/>
</dbReference>
<proteinExistence type="predicted"/>
<keyword evidence="5" id="KW-0479">Metal-binding</keyword>
<dbReference type="InterPro" id="IPR005135">
    <property type="entry name" value="Endo/exonuclease/phosphatase"/>
</dbReference>
<dbReference type="SUPFAM" id="SSF46934">
    <property type="entry name" value="UBA-like"/>
    <property type="match status" value="1"/>
</dbReference>
<keyword evidence="4" id="KW-0540">Nuclease</keyword>
<dbReference type="CDD" id="cd14672">
    <property type="entry name" value="UBA_ceTYDP2_like"/>
    <property type="match status" value="1"/>
</dbReference>
<keyword evidence="8" id="KW-0460">Magnesium</keyword>
<evidence type="ECO:0000259" key="12">
    <source>
        <dbReference type="Pfam" id="PF03372"/>
    </source>
</evidence>
<dbReference type="Gene3D" id="3.60.10.10">
    <property type="entry name" value="Endonuclease/exonuclease/phosphatase"/>
    <property type="match status" value="1"/>
</dbReference>
<comment type="cofactor">
    <cofactor evidence="1">
        <name>Mn(2+)</name>
        <dbReference type="ChEBI" id="CHEBI:29035"/>
    </cofactor>
</comment>
<evidence type="ECO:0000256" key="10">
    <source>
        <dbReference type="ARBA" id="ARBA00023242"/>
    </source>
</evidence>
<organism evidence="13 14">
    <name type="scientific">Mya arenaria</name>
    <name type="common">Soft-shell clam</name>
    <dbReference type="NCBI Taxonomy" id="6604"/>
    <lineage>
        <taxon>Eukaryota</taxon>
        <taxon>Metazoa</taxon>
        <taxon>Spiralia</taxon>
        <taxon>Lophotrochozoa</taxon>
        <taxon>Mollusca</taxon>
        <taxon>Bivalvia</taxon>
        <taxon>Autobranchia</taxon>
        <taxon>Heteroconchia</taxon>
        <taxon>Euheterodonta</taxon>
        <taxon>Imparidentia</taxon>
        <taxon>Neoheterodontei</taxon>
        <taxon>Myida</taxon>
        <taxon>Myoidea</taxon>
        <taxon>Myidae</taxon>
        <taxon>Mya</taxon>
    </lineage>
</organism>
<feature type="domain" description="Endonuclease/exonuclease/phosphatase" evidence="12">
    <location>
        <begin position="94"/>
        <end position="311"/>
    </location>
</feature>
<keyword evidence="9" id="KW-0234">DNA repair</keyword>
<comment type="subcellular location">
    <subcellularLocation>
        <location evidence="3">Nucleus</location>
        <location evidence="3">PML body</location>
    </subcellularLocation>
</comment>
<evidence type="ECO:0000256" key="3">
    <source>
        <dbReference type="ARBA" id="ARBA00004322"/>
    </source>
</evidence>
<keyword evidence="10" id="KW-0539">Nucleus</keyword>
<dbReference type="EMBL" id="CP111021">
    <property type="protein sequence ID" value="WAR16190.1"/>
    <property type="molecule type" value="Genomic_DNA"/>
</dbReference>
<sequence>MSEAEKVPPAEECEKRCQEFAAITSTDSALAMFYLQDRDWCLDRALNSYFEESASGLSGVEATTGETEASSSTEAAAPSVKQLGSTQPYRIRVLSWNIDGLDKQNLKSRTIGVCNVIKHEDPHVVFLQEVVEETEEIIQELCPLYHMIPGNTEEYYTAILVKIGEVQVEDTKVLPFKNSVMMRNLLSLKDYSSARKTQLQQCFKYALNREPDRTVVFGGDLNLRDKEITEIGGLPEGILDMWEVTGKRPEAKNTWDLLRNDNLQMPGKFQPRCRFDRKYVRHSTPAVVKPEYFELCGIERLKTCQRFCSDHWGLLTHFNILSKVPK</sequence>
<evidence type="ECO:0000256" key="11">
    <source>
        <dbReference type="SAM" id="MobiDB-lite"/>
    </source>
</evidence>
<dbReference type="InterPro" id="IPR036691">
    <property type="entry name" value="Endo/exonu/phosph_ase_sf"/>
</dbReference>
<reference evidence="13" key="1">
    <citation type="submission" date="2022-11" db="EMBL/GenBank/DDBJ databases">
        <title>Centuries of genome instability and evolution in soft-shell clam transmissible cancer (bioRxiv).</title>
        <authorList>
            <person name="Hart S.F.M."/>
            <person name="Yonemitsu M.A."/>
            <person name="Giersch R.M."/>
            <person name="Beal B.F."/>
            <person name="Arriagada G."/>
            <person name="Davis B.W."/>
            <person name="Ostrander E.A."/>
            <person name="Goff S.P."/>
            <person name="Metzger M.J."/>
        </authorList>
    </citation>
    <scope>NUCLEOTIDE SEQUENCE</scope>
    <source>
        <strain evidence="13">MELC-2E11</strain>
        <tissue evidence="13">Siphon/mantle</tissue>
    </source>
</reference>
<evidence type="ECO:0000256" key="4">
    <source>
        <dbReference type="ARBA" id="ARBA00022722"/>
    </source>
</evidence>
<dbReference type="Pfam" id="PF14555">
    <property type="entry name" value="UBA_4"/>
    <property type="match status" value="1"/>
</dbReference>
<feature type="compositionally biased region" description="Low complexity" evidence="11">
    <location>
        <begin position="58"/>
        <end position="77"/>
    </location>
</feature>
<dbReference type="SUPFAM" id="SSF56219">
    <property type="entry name" value="DNase I-like"/>
    <property type="match status" value="1"/>
</dbReference>
<keyword evidence="14" id="KW-1185">Reference proteome</keyword>
<dbReference type="Gene3D" id="1.10.8.10">
    <property type="entry name" value="DNA helicase RuvA subunit, C-terminal domain"/>
    <property type="match status" value="1"/>
</dbReference>
<keyword evidence="7" id="KW-0378">Hydrolase</keyword>
<dbReference type="PANTHER" id="PTHR15822:SF4">
    <property type="entry name" value="TYROSYL-DNA PHOSPHODIESTERASE 2"/>
    <property type="match status" value="1"/>
</dbReference>
<evidence type="ECO:0000256" key="7">
    <source>
        <dbReference type="ARBA" id="ARBA00022801"/>
    </source>
</evidence>
<dbReference type="CDD" id="cd09080">
    <property type="entry name" value="TDP2"/>
    <property type="match status" value="1"/>
</dbReference>
<evidence type="ECO:0000256" key="6">
    <source>
        <dbReference type="ARBA" id="ARBA00022763"/>
    </source>
</evidence>
<evidence type="ECO:0000256" key="1">
    <source>
        <dbReference type="ARBA" id="ARBA00001936"/>
    </source>
</evidence>
<gene>
    <name evidence="13" type="ORF">MAR_030784</name>
</gene>